<dbReference type="AlphaFoldDB" id="A0A0F0GRQ0"/>
<sequence length="365" mass="38288">MPGPLEGVRVLEFGGSVAGAFAATVLADLGADVLRIDRAAQASPVASPDPLGRGRRSVAVDLKHADGAAVVLDLVARADVVVEGGRPGSAEKLGIGPEVCLRRNPKLVYGRVTGWGQAGPLARRAGHDITFLGVTGALSVPGQVPATPPPYYLSSFAGGALQLVIGIQAALLERARSGEGQVIDAAMVEGTALLSVMIDQWRHTPGRVTVVDAPFYTTYECADGRFLSVGAVESHFYRELLEKLGLGEAELPDQYDESGWPLLTVKIGEAFLSRDSTEWEKIFADSDACVAPVLAPNEVAGHAHLQARGSFVDVGGQHQPRPTPRFSRSETAVPAPAPSVGQHSVEALRDWGVSGWDDSAAIRGV</sequence>
<feature type="region of interest" description="Disordered" evidence="1">
    <location>
        <begin position="315"/>
        <end position="342"/>
    </location>
</feature>
<protein>
    <recommendedName>
        <fullName evidence="4">Carnitine dehydratase</fullName>
    </recommendedName>
</protein>
<gene>
    <name evidence="2" type="ORF">UK23_24120</name>
</gene>
<keyword evidence="3" id="KW-1185">Reference proteome</keyword>
<dbReference type="PANTHER" id="PTHR48228">
    <property type="entry name" value="SUCCINYL-COA--D-CITRAMALATE COA-TRANSFERASE"/>
    <property type="match status" value="1"/>
</dbReference>
<dbReference type="PATRIC" id="fig|68170.10.peg.6073"/>
<dbReference type="PANTHER" id="PTHR48228:SF5">
    <property type="entry name" value="ALPHA-METHYLACYL-COA RACEMASE"/>
    <property type="match status" value="1"/>
</dbReference>
<dbReference type="InterPro" id="IPR023606">
    <property type="entry name" value="CoA-Trfase_III_dom_1_sf"/>
</dbReference>
<proteinExistence type="predicted"/>
<dbReference type="RefSeq" id="WP_045313893.1">
    <property type="nucleotide sequence ID" value="NZ_JYJG01000183.1"/>
</dbReference>
<evidence type="ECO:0000256" key="1">
    <source>
        <dbReference type="SAM" id="MobiDB-lite"/>
    </source>
</evidence>
<dbReference type="GO" id="GO:0003824">
    <property type="term" value="F:catalytic activity"/>
    <property type="evidence" value="ECO:0007669"/>
    <property type="project" value="InterPro"/>
</dbReference>
<evidence type="ECO:0008006" key="4">
    <source>
        <dbReference type="Google" id="ProtNLM"/>
    </source>
</evidence>
<comment type="caution">
    <text evidence="2">The sequence shown here is derived from an EMBL/GenBank/DDBJ whole genome shotgun (WGS) entry which is preliminary data.</text>
</comment>
<evidence type="ECO:0000313" key="3">
    <source>
        <dbReference type="Proteomes" id="UP000033393"/>
    </source>
</evidence>
<dbReference type="Gene3D" id="3.40.50.10540">
    <property type="entry name" value="Crotonobetainyl-coa:carnitine coa-transferase, domain 1"/>
    <property type="match status" value="1"/>
</dbReference>
<organism evidence="2 3">
    <name type="scientific">Lentzea aerocolonigenes</name>
    <name type="common">Lechevalieria aerocolonigenes</name>
    <name type="synonym">Saccharothrix aerocolonigenes</name>
    <dbReference type="NCBI Taxonomy" id="68170"/>
    <lineage>
        <taxon>Bacteria</taxon>
        <taxon>Bacillati</taxon>
        <taxon>Actinomycetota</taxon>
        <taxon>Actinomycetes</taxon>
        <taxon>Pseudonocardiales</taxon>
        <taxon>Pseudonocardiaceae</taxon>
        <taxon>Lentzea</taxon>
    </lineage>
</organism>
<dbReference type="InterPro" id="IPR044855">
    <property type="entry name" value="CoA-Trfase_III_dom3_sf"/>
</dbReference>
<dbReference type="SUPFAM" id="SSF89796">
    <property type="entry name" value="CoA-transferase family III (CaiB/BaiF)"/>
    <property type="match status" value="1"/>
</dbReference>
<name>A0A0F0GRQ0_LENAE</name>
<dbReference type="Proteomes" id="UP000033393">
    <property type="component" value="Unassembled WGS sequence"/>
</dbReference>
<dbReference type="OrthoDB" id="9797653at2"/>
<dbReference type="Gene3D" id="3.30.1540.10">
    <property type="entry name" value="formyl-coa transferase, domain 3"/>
    <property type="match status" value="1"/>
</dbReference>
<dbReference type="InterPro" id="IPR050509">
    <property type="entry name" value="CoA-transferase_III"/>
</dbReference>
<dbReference type="eggNOG" id="COG1804">
    <property type="taxonomic scope" value="Bacteria"/>
</dbReference>
<accession>A0A0F0GRQ0</accession>
<dbReference type="EMBL" id="JYJG01000183">
    <property type="protein sequence ID" value="KJK46174.1"/>
    <property type="molecule type" value="Genomic_DNA"/>
</dbReference>
<evidence type="ECO:0000313" key="2">
    <source>
        <dbReference type="EMBL" id="KJK46174.1"/>
    </source>
</evidence>
<reference evidence="2 3" key="1">
    <citation type="submission" date="2015-02" db="EMBL/GenBank/DDBJ databases">
        <authorList>
            <person name="Ju K.-S."/>
            <person name="Doroghazi J.R."/>
            <person name="Metcalf W."/>
        </authorList>
    </citation>
    <scope>NUCLEOTIDE SEQUENCE [LARGE SCALE GENOMIC DNA]</scope>
    <source>
        <strain evidence="2 3">NRRL B-16140</strain>
    </source>
</reference>
<dbReference type="Pfam" id="PF02515">
    <property type="entry name" value="CoA_transf_3"/>
    <property type="match status" value="1"/>
</dbReference>
<dbReference type="InterPro" id="IPR003673">
    <property type="entry name" value="CoA-Trfase_fam_III"/>
</dbReference>